<sequence>MSGSLRVVWNFPDPRDPALDAELDDLVALGADLAPETLVAAYRLGLFPMPEGRRLGWWCPVERGVLPLDGLRMSRSLRQACAHVEIRVDSAFEAVMAGCASPDRSGGWIDDSITAAYTELHRLGFAHSVEAWSDGELVGGLYGVSVDGLFAGESMFHRRRDASKVALVALVDLLDDGMPGRLLDVQWETPHLASLGVVSIPRADYLRRLDAALGLPAPRFTPPADWPPSR</sequence>
<name>A0A3L8P0X1_9ACTN</name>
<comment type="subcellular location">
    <subcellularLocation>
        <location evidence="4">Cytoplasm</location>
    </subcellularLocation>
</comment>
<reference evidence="5 6" key="1">
    <citation type="submission" date="2018-10" db="EMBL/GenBank/DDBJ databases">
        <title>Marmoricola sp. 4Q3S-7 whole genome shotgun sequence.</title>
        <authorList>
            <person name="Li F."/>
        </authorList>
    </citation>
    <scope>NUCLEOTIDE SEQUENCE [LARGE SCALE GENOMIC DNA]</scope>
    <source>
        <strain evidence="5 6">4Q3S-7</strain>
    </source>
</reference>
<dbReference type="PANTHER" id="PTHR30098">
    <property type="entry name" value="LEUCYL/PHENYLALANYL-TRNA--PROTEIN TRANSFERASE"/>
    <property type="match status" value="1"/>
</dbReference>
<evidence type="ECO:0000256" key="4">
    <source>
        <dbReference type="HAMAP-Rule" id="MF_00688"/>
    </source>
</evidence>
<proteinExistence type="inferred from homology"/>
<dbReference type="Pfam" id="PF03588">
    <property type="entry name" value="Leu_Phe_trans"/>
    <property type="match status" value="1"/>
</dbReference>
<protein>
    <recommendedName>
        <fullName evidence="4">Leucyl/phenylalanyl-tRNA--protein transferase</fullName>
        <ecNumber evidence="4">2.3.2.6</ecNumber>
    </recommendedName>
    <alternativeName>
        <fullName evidence="4">L/F-transferase</fullName>
    </alternativeName>
    <alternativeName>
        <fullName evidence="4">Leucyltransferase</fullName>
    </alternativeName>
    <alternativeName>
        <fullName evidence="4">Phenyalanyltransferase</fullName>
    </alternativeName>
</protein>
<comment type="catalytic activity">
    <reaction evidence="4">
        <text>N-terminal L-lysyl-[protein] + L-leucyl-tRNA(Leu) = N-terminal L-leucyl-L-lysyl-[protein] + tRNA(Leu) + H(+)</text>
        <dbReference type="Rhea" id="RHEA:12340"/>
        <dbReference type="Rhea" id="RHEA-COMP:9613"/>
        <dbReference type="Rhea" id="RHEA-COMP:9622"/>
        <dbReference type="Rhea" id="RHEA-COMP:12670"/>
        <dbReference type="Rhea" id="RHEA-COMP:12671"/>
        <dbReference type="ChEBI" id="CHEBI:15378"/>
        <dbReference type="ChEBI" id="CHEBI:65249"/>
        <dbReference type="ChEBI" id="CHEBI:78442"/>
        <dbReference type="ChEBI" id="CHEBI:78494"/>
        <dbReference type="ChEBI" id="CHEBI:133043"/>
        <dbReference type="EC" id="2.3.2.6"/>
    </reaction>
</comment>
<dbReference type="NCBIfam" id="TIGR00667">
    <property type="entry name" value="aat"/>
    <property type="match status" value="1"/>
</dbReference>
<dbReference type="Gene3D" id="3.40.630.70">
    <property type="entry name" value="Leucyl/phenylalanyl-tRNA-protein transferase, C-terminal domain"/>
    <property type="match status" value="1"/>
</dbReference>
<keyword evidence="1 4" id="KW-0963">Cytoplasm</keyword>
<keyword evidence="6" id="KW-1185">Reference proteome</keyword>
<comment type="catalytic activity">
    <reaction evidence="4">
        <text>L-phenylalanyl-tRNA(Phe) + an N-terminal L-alpha-aminoacyl-[protein] = an N-terminal L-phenylalanyl-L-alpha-aminoacyl-[protein] + tRNA(Phe)</text>
        <dbReference type="Rhea" id="RHEA:43632"/>
        <dbReference type="Rhea" id="RHEA-COMP:9668"/>
        <dbReference type="Rhea" id="RHEA-COMP:9699"/>
        <dbReference type="Rhea" id="RHEA-COMP:10636"/>
        <dbReference type="Rhea" id="RHEA-COMP:10637"/>
        <dbReference type="ChEBI" id="CHEBI:78442"/>
        <dbReference type="ChEBI" id="CHEBI:78531"/>
        <dbReference type="ChEBI" id="CHEBI:78597"/>
        <dbReference type="ChEBI" id="CHEBI:83561"/>
        <dbReference type="EC" id="2.3.2.6"/>
    </reaction>
</comment>
<evidence type="ECO:0000313" key="5">
    <source>
        <dbReference type="EMBL" id="RLV48038.1"/>
    </source>
</evidence>
<dbReference type="HAMAP" id="MF_00688">
    <property type="entry name" value="Leu_Phe_trans"/>
    <property type="match status" value="1"/>
</dbReference>
<evidence type="ECO:0000256" key="2">
    <source>
        <dbReference type="ARBA" id="ARBA00022679"/>
    </source>
</evidence>
<evidence type="ECO:0000256" key="3">
    <source>
        <dbReference type="ARBA" id="ARBA00023315"/>
    </source>
</evidence>
<dbReference type="EMBL" id="RDBE01000010">
    <property type="protein sequence ID" value="RLV48038.1"/>
    <property type="molecule type" value="Genomic_DNA"/>
</dbReference>
<dbReference type="GO" id="GO:0005737">
    <property type="term" value="C:cytoplasm"/>
    <property type="evidence" value="ECO:0007669"/>
    <property type="project" value="UniProtKB-SubCell"/>
</dbReference>
<organism evidence="5 6">
    <name type="scientific">Nocardioides mangrovicus</name>
    <dbReference type="NCBI Taxonomy" id="2478913"/>
    <lineage>
        <taxon>Bacteria</taxon>
        <taxon>Bacillati</taxon>
        <taxon>Actinomycetota</taxon>
        <taxon>Actinomycetes</taxon>
        <taxon>Propionibacteriales</taxon>
        <taxon>Nocardioidaceae</taxon>
        <taxon>Nocardioides</taxon>
    </lineage>
</organism>
<evidence type="ECO:0000313" key="6">
    <source>
        <dbReference type="Proteomes" id="UP000281708"/>
    </source>
</evidence>
<dbReference type="InterPro" id="IPR042221">
    <property type="entry name" value="Leu/Phe-tRNA_Trfase_N"/>
</dbReference>
<dbReference type="Proteomes" id="UP000281708">
    <property type="component" value="Unassembled WGS sequence"/>
</dbReference>
<dbReference type="AlphaFoldDB" id="A0A3L8P0X1"/>
<dbReference type="InterPro" id="IPR004616">
    <property type="entry name" value="Leu/Phe-tRNA_Trfase"/>
</dbReference>
<evidence type="ECO:0000256" key="1">
    <source>
        <dbReference type="ARBA" id="ARBA00022490"/>
    </source>
</evidence>
<dbReference type="GO" id="GO:0008914">
    <property type="term" value="F:leucyl-tRNA--protein transferase activity"/>
    <property type="evidence" value="ECO:0007669"/>
    <property type="project" value="UniProtKB-UniRule"/>
</dbReference>
<dbReference type="OrthoDB" id="9790282at2"/>
<dbReference type="GO" id="GO:0030163">
    <property type="term" value="P:protein catabolic process"/>
    <property type="evidence" value="ECO:0007669"/>
    <property type="project" value="UniProtKB-UniRule"/>
</dbReference>
<keyword evidence="3 4" id="KW-0012">Acyltransferase</keyword>
<comment type="similarity">
    <text evidence="4">Belongs to the L/F-transferase family.</text>
</comment>
<dbReference type="PANTHER" id="PTHR30098:SF2">
    <property type="entry name" value="LEUCYL_PHENYLALANYL-TRNA--PROTEIN TRANSFERASE"/>
    <property type="match status" value="1"/>
</dbReference>
<comment type="function">
    <text evidence="4">Functions in the N-end rule pathway of protein degradation where it conjugates Leu, Phe and, less efficiently, Met from aminoacyl-tRNAs to the N-termini of proteins containing an N-terminal arginine or lysine.</text>
</comment>
<dbReference type="Gene3D" id="3.30.70.3550">
    <property type="entry name" value="Leucyl/phenylalanyl-tRNA-protein transferase, N-terminal domain"/>
    <property type="match status" value="1"/>
</dbReference>
<gene>
    <name evidence="4" type="primary">aat</name>
    <name evidence="5" type="ORF">D9V37_18250</name>
</gene>
<dbReference type="SUPFAM" id="SSF55729">
    <property type="entry name" value="Acyl-CoA N-acyltransferases (Nat)"/>
    <property type="match status" value="1"/>
</dbReference>
<keyword evidence="2 4" id="KW-0808">Transferase</keyword>
<dbReference type="EC" id="2.3.2.6" evidence="4"/>
<comment type="caution">
    <text evidence="5">The sequence shown here is derived from an EMBL/GenBank/DDBJ whole genome shotgun (WGS) entry which is preliminary data.</text>
</comment>
<dbReference type="InterPro" id="IPR016181">
    <property type="entry name" value="Acyl_CoA_acyltransferase"/>
</dbReference>
<dbReference type="InterPro" id="IPR042203">
    <property type="entry name" value="Leu/Phe-tRNA_Trfase_C"/>
</dbReference>
<accession>A0A3L8P0X1</accession>
<comment type="catalytic activity">
    <reaction evidence="4">
        <text>N-terminal L-arginyl-[protein] + L-leucyl-tRNA(Leu) = N-terminal L-leucyl-L-arginyl-[protein] + tRNA(Leu) + H(+)</text>
        <dbReference type="Rhea" id="RHEA:50416"/>
        <dbReference type="Rhea" id="RHEA-COMP:9613"/>
        <dbReference type="Rhea" id="RHEA-COMP:9622"/>
        <dbReference type="Rhea" id="RHEA-COMP:12672"/>
        <dbReference type="Rhea" id="RHEA-COMP:12673"/>
        <dbReference type="ChEBI" id="CHEBI:15378"/>
        <dbReference type="ChEBI" id="CHEBI:64719"/>
        <dbReference type="ChEBI" id="CHEBI:78442"/>
        <dbReference type="ChEBI" id="CHEBI:78494"/>
        <dbReference type="ChEBI" id="CHEBI:133044"/>
        <dbReference type="EC" id="2.3.2.6"/>
    </reaction>
</comment>